<evidence type="ECO:0000313" key="1">
    <source>
        <dbReference type="EMBL" id="MBB5338522.1"/>
    </source>
</evidence>
<protein>
    <submittedName>
        <fullName evidence="1">2-polyprenyl-6-methoxyphenol hydroxylase-like FAD-dependent oxidoreductase</fullName>
    </submittedName>
</protein>
<sequence>MTPSCRPTILIADMAATSNSLATTCCIIGGGPAGIMLGFLLARAGVQVTVLEKHKDFFRDFRGDTIHPSTLGLLHELGLLKKFLTIPHSQVAALSATIGGRRFAIADFSHVPTHCKFIALMPQWDFLNFLASEANHLPAFTLRMGWEATGLIQENGATIGVRANTPDGPVEIPATLTVGCDGRHAISRDAGQLQLQDVGVPVDVLWLKLARQPSDPENALGYINYGRLIILINRNDYFQVGYIIAKGTFPAIQQEGLPAFQQSIERIVPFLAGRTAEIDSWDKVKLLTIQVNRLLEWSSPGLLCIGDAAHAMSPVGGIGINIAIQDAVAAANLLTEALLSNTLSPHNLAQVQHYRANAVRNTQRVQVFAHRILNRVLRNPGPIHPPLALRILTSIPGFQNLPARFVGVGLQPQHIKDF</sequence>
<reference evidence="1" key="1">
    <citation type="submission" date="2020-08" db="EMBL/GenBank/DDBJ databases">
        <title>Genomic Encyclopedia of Type Strains, Phase IV (KMG-V): Genome sequencing to study the core and pangenomes of soil and plant-associated prokaryotes.</title>
        <authorList>
            <person name="Whitman W."/>
        </authorList>
    </citation>
    <scope>NUCLEOTIDE SEQUENCE</scope>
    <source>
        <strain evidence="1">M8UP15</strain>
    </source>
</reference>
<comment type="caution">
    <text evidence="1">The sequence shown here is derived from an EMBL/GenBank/DDBJ whole genome shotgun (WGS) entry which is preliminary data.</text>
</comment>
<organism evidence="1 2">
    <name type="scientific">Tunturiibacter gelidiferens</name>
    <dbReference type="NCBI Taxonomy" id="3069689"/>
    <lineage>
        <taxon>Bacteria</taxon>
        <taxon>Pseudomonadati</taxon>
        <taxon>Acidobacteriota</taxon>
        <taxon>Terriglobia</taxon>
        <taxon>Terriglobales</taxon>
        <taxon>Acidobacteriaceae</taxon>
        <taxon>Tunturiibacter</taxon>
    </lineage>
</organism>
<keyword evidence="2" id="KW-1185">Reference proteome</keyword>
<gene>
    <name evidence="1" type="ORF">HDF13_000855</name>
</gene>
<accession>A0ACC5NV91</accession>
<proteinExistence type="predicted"/>
<dbReference type="EMBL" id="JACHEA010000001">
    <property type="protein sequence ID" value="MBB5338522.1"/>
    <property type="molecule type" value="Genomic_DNA"/>
</dbReference>
<name>A0ACC5NV91_9BACT</name>
<dbReference type="Proteomes" id="UP000569005">
    <property type="component" value="Unassembled WGS sequence"/>
</dbReference>
<evidence type="ECO:0000313" key="2">
    <source>
        <dbReference type="Proteomes" id="UP000569005"/>
    </source>
</evidence>